<sequence length="402" mass="45984">MSFFDGLDFLYPGEFGDTIVNTVRIDALESLDNDFCLGCQFGVTNDPLFNRKTNSFFLNAYVNGVKNRAGDDFCDDEVVNEDSVKEKSKESKYQGEDGVIREPIMKFDLGAAILREVLIMEGRDEERRGKGNGFSTSIFSNPTIVAFCDIIKDELIRKDNFLVILKDHYQNIKRKNKSVSSFCVSFGLKPTVKLSPLGGGYSVSVHLERLGNKLKEFFNLVRNRASFSYIVGYFWVIMRGADGTPYIHINFYVNNDRFGQRLAEDINSVWLKVSNGTGSIVHYSHRLKFNILGMTNVFIDHLGLDYSIFDKIDKETHLIPIKKASKFDNHDITWENPVYIFDLNGKKSTKIKHFANAQNKDMFIQYLRCIAMETFNYPGKRAFGLSKVREKKVKPGKFPKKV</sequence>
<name>W0LFX7_9GAMM</name>
<proteinExistence type="predicted"/>
<dbReference type="AlphaFoldDB" id="W0LFX7"/>
<keyword evidence="2" id="KW-1185">Reference proteome</keyword>
<organism evidence="1 2">
    <name type="scientific">Chania multitudinisentens RB-25</name>
    <dbReference type="NCBI Taxonomy" id="1441930"/>
    <lineage>
        <taxon>Bacteria</taxon>
        <taxon>Pseudomonadati</taxon>
        <taxon>Pseudomonadota</taxon>
        <taxon>Gammaproteobacteria</taxon>
        <taxon>Enterobacterales</taxon>
        <taxon>Yersiniaceae</taxon>
        <taxon>Chania</taxon>
    </lineage>
</organism>
<accession>W0LFX7</accession>
<evidence type="ECO:0000313" key="2">
    <source>
        <dbReference type="Proteomes" id="UP000019030"/>
    </source>
</evidence>
<dbReference type="RefSeq" id="WP_024912835.1">
    <property type="nucleotide sequence ID" value="NZ_CP007044.2"/>
</dbReference>
<dbReference type="KEGG" id="sfo:Z042_12370"/>
<protein>
    <recommendedName>
        <fullName evidence="3">Inovirus Gp2 family protein</fullName>
    </recommendedName>
</protein>
<reference evidence="1 2" key="2">
    <citation type="submission" date="2015-03" db="EMBL/GenBank/DDBJ databases">
        <authorList>
            <person name="Chan K.-G."/>
        </authorList>
    </citation>
    <scope>NUCLEOTIDE SEQUENCE [LARGE SCALE GENOMIC DNA]</scope>
    <source>
        <strain evidence="1 2">RB-25</strain>
    </source>
</reference>
<dbReference type="HOGENOM" id="CLU_684935_0_0_6"/>
<dbReference type="Proteomes" id="UP000019030">
    <property type="component" value="Chromosome"/>
</dbReference>
<dbReference type="PATRIC" id="fig|1441930.4.peg.2461"/>
<dbReference type="EMBL" id="CP007044">
    <property type="protein sequence ID" value="AHG22768.1"/>
    <property type="molecule type" value="Genomic_DNA"/>
</dbReference>
<reference evidence="1 2" key="1">
    <citation type="submission" date="2014-01" db="EMBL/GenBank/DDBJ databases">
        <title>Isolation of Serratia multitudinisentens RB-25 from Ex-Landfill site.</title>
        <authorList>
            <person name="Robson E.H.J."/>
        </authorList>
    </citation>
    <scope>NUCLEOTIDE SEQUENCE [LARGE SCALE GENOMIC DNA]</scope>
    <source>
        <strain evidence="1 2">RB-25</strain>
    </source>
</reference>
<evidence type="ECO:0008006" key="3">
    <source>
        <dbReference type="Google" id="ProtNLM"/>
    </source>
</evidence>
<gene>
    <name evidence="1" type="ORF">Z042_12370</name>
</gene>
<dbReference type="OrthoDB" id="6638695at2"/>
<evidence type="ECO:0000313" key="1">
    <source>
        <dbReference type="EMBL" id="AHG22768.1"/>
    </source>
</evidence>